<protein>
    <recommendedName>
        <fullName evidence="3">Cyclin</fullName>
    </recommendedName>
</protein>
<dbReference type="InterPro" id="IPR036915">
    <property type="entry name" value="Cyclin-like_sf"/>
</dbReference>
<dbReference type="InterPro" id="IPR013922">
    <property type="entry name" value="Cyclin_PHO80-like"/>
</dbReference>
<dbReference type="Gene3D" id="1.10.472.10">
    <property type="entry name" value="Cyclin-like"/>
    <property type="match status" value="1"/>
</dbReference>
<feature type="region of interest" description="Disordered" evidence="1">
    <location>
        <begin position="1"/>
        <end position="20"/>
    </location>
</feature>
<evidence type="ECO:0000256" key="1">
    <source>
        <dbReference type="SAM" id="MobiDB-lite"/>
    </source>
</evidence>
<sequence>MWRRQDMPDTSHTTDQNRPTWISNNSLVPNNIYSTSSLSYTSDPIEEDSSIVGILAACLERLLIVDDVDLAPSKFHSVRAPSISILQYLERIHQYANCSNSCLVVALIYIDRLCQQANIPLSNLTVHRILITAVCLAAKFYEDFFYPNLFYAQLGGIPLIELNSLEVEFLFGIDFALHVSSDVYAKYEDALFRSYAATRGGGRPVNYIPQFSDHSFDRGDERIAGTTINNSSFIDPSTTNNTIHHVQTSFPPPGLTR</sequence>
<dbReference type="PANTHER" id="PTHR15615">
    <property type="match status" value="1"/>
</dbReference>
<evidence type="ECO:0008006" key="3">
    <source>
        <dbReference type="Google" id="ProtNLM"/>
    </source>
</evidence>
<dbReference type="EMBL" id="HBIJ01011690">
    <property type="protein sequence ID" value="CAE0367233.1"/>
    <property type="molecule type" value="Transcribed_RNA"/>
</dbReference>
<feature type="compositionally biased region" description="Polar residues" evidence="1">
    <location>
        <begin position="10"/>
        <end position="20"/>
    </location>
</feature>
<dbReference type="PANTHER" id="PTHR15615:SF108">
    <property type="entry name" value="PROTEIN CNPPD1"/>
    <property type="match status" value="1"/>
</dbReference>
<dbReference type="Pfam" id="PF08613">
    <property type="entry name" value="Cyclin"/>
    <property type="match status" value="1"/>
</dbReference>
<proteinExistence type="predicted"/>
<dbReference type="AlphaFoldDB" id="A0A7S3NML2"/>
<evidence type="ECO:0000313" key="2">
    <source>
        <dbReference type="EMBL" id="CAE0367233.1"/>
    </source>
</evidence>
<dbReference type="SUPFAM" id="SSF47954">
    <property type="entry name" value="Cyclin-like"/>
    <property type="match status" value="1"/>
</dbReference>
<reference evidence="2" key="1">
    <citation type="submission" date="2021-01" db="EMBL/GenBank/DDBJ databases">
        <authorList>
            <person name="Corre E."/>
            <person name="Pelletier E."/>
            <person name="Niang G."/>
            <person name="Scheremetjew M."/>
            <person name="Finn R."/>
            <person name="Kale V."/>
            <person name="Holt S."/>
            <person name="Cochrane G."/>
            <person name="Meng A."/>
            <person name="Brown T."/>
            <person name="Cohen L."/>
        </authorList>
    </citation>
    <scope>NUCLEOTIDE SEQUENCE</scope>
    <source>
        <strain evidence="2">CCMP1510</strain>
    </source>
</reference>
<accession>A0A7S3NML2</accession>
<gene>
    <name evidence="2" type="ORF">ALAG00032_LOCUS7982</name>
</gene>
<name>A0A7S3NML2_9STRA</name>
<dbReference type="GO" id="GO:0019901">
    <property type="term" value="F:protein kinase binding"/>
    <property type="evidence" value="ECO:0007669"/>
    <property type="project" value="InterPro"/>
</dbReference>
<organism evidence="2">
    <name type="scientific">Aureoumbra lagunensis</name>
    <dbReference type="NCBI Taxonomy" id="44058"/>
    <lineage>
        <taxon>Eukaryota</taxon>
        <taxon>Sar</taxon>
        <taxon>Stramenopiles</taxon>
        <taxon>Ochrophyta</taxon>
        <taxon>Pelagophyceae</taxon>
        <taxon>Pelagomonadales</taxon>
        <taxon>Aureoumbra</taxon>
    </lineage>
</organism>